<dbReference type="AlphaFoldDB" id="A0A4X1UFJ4"/>
<name>A0A4X1UFJ4_PIG</name>
<sequence>IKLFMDDIIFIENLKESGKKKNLLELINDYRKVAGYKANIQKPITFLHTSNEKVESEIKNTMPFTLPSKI</sequence>
<proteinExistence type="predicted"/>
<organism evidence="1 2">
    <name type="scientific">Sus scrofa</name>
    <name type="common">Pig</name>
    <dbReference type="NCBI Taxonomy" id="9823"/>
    <lineage>
        <taxon>Eukaryota</taxon>
        <taxon>Metazoa</taxon>
        <taxon>Chordata</taxon>
        <taxon>Craniata</taxon>
        <taxon>Vertebrata</taxon>
        <taxon>Euteleostomi</taxon>
        <taxon>Mammalia</taxon>
        <taxon>Eutheria</taxon>
        <taxon>Laurasiatheria</taxon>
        <taxon>Artiodactyla</taxon>
        <taxon>Suina</taxon>
        <taxon>Suidae</taxon>
        <taxon>Sus</taxon>
    </lineage>
</organism>
<evidence type="ECO:0000313" key="2">
    <source>
        <dbReference type="Proteomes" id="UP000314985"/>
    </source>
</evidence>
<protein>
    <submittedName>
        <fullName evidence="1">Uncharacterized protein</fullName>
    </submittedName>
</protein>
<dbReference type="Ensembl" id="ENSSSCT00070032242.1">
    <property type="protein sequence ID" value="ENSSSCP00070026904.1"/>
    <property type="gene ID" value="ENSSSCG00070016379.1"/>
</dbReference>
<dbReference type="Proteomes" id="UP000314985">
    <property type="component" value="Chromosome 6"/>
</dbReference>
<reference evidence="1" key="2">
    <citation type="submission" date="2025-08" db="UniProtKB">
        <authorList>
            <consortium name="Ensembl"/>
        </authorList>
    </citation>
    <scope>IDENTIFICATION</scope>
</reference>
<evidence type="ECO:0000313" key="1">
    <source>
        <dbReference type="Ensembl" id="ENSSSCP00070026904.1"/>
    </source>
</evidence>
<reference evidence="1 2" key="1">
    <citation type="submission" date="2017-08" db="EMBL/GenBank/DDBJ databases">
        <title>USMARCv1.0.</title>
        <authorList>
            <person name="Hannum G.I."/>
            <person name="Koren S."/>
            <person name="Schroeder S.G."/>
            <person name="Chin S.C."/>
            <person name="Nonneman D.J."/>
            <person name="Becker S.A."/>
            <person name="Rosen B.D."/>
            <person name="Bickhart D.M."/>
            <person name="Putnam N.H."/>
            <person name="Green R.E."/>
            <person name="Tuggle C.K."/>
            <person name="Liu H."/>
            <person name="Rohrer G.A."/>
            <person name="Warr A."/>
            <person name="Hall R."/>
            <person name="Kim K."/>
            <person name="Hume D.A."/>
            <person name="Talbot R."/>
            <person name="Chow W."/>
            <person name="Howe K."/>
            <person name="Schwartz A.S."/>
            <person name="Watson M."/>
            <person name="Archibald A.L."/>
            <person name="Phillippy A.M."/>
            <person name="Smith T.P.L."/>
        </authorList>
    </citation>
    <scope>NUCLEOTIDE SEQUENCE [LARGE SCALE GENOMIC DNA]</scope>
</reference>
<accession>A0A4X1UFJ4</accession>